<evidence type="ECO:0000256" key="2">
    <source>
        <dbReference type="ARBA" id="ARBA00022475"/>
    </source>
</evidence>
<protein>
    <submittedName>
        <fullName evidence="7">Putative membrane protein</fullName>
    </submittedName>
</protein>
<sequence>MLCKKYANVYKLLVGRVTTNIADSLFYMAVLWYFKETGHSPFMVAVLLTVTSGIDMVSFGLGPLIDRISMKKLLNYSTIIQAAISAAVVGVLQLGQGDIRADAVVLILYTASTVLSTIIYPAETKLLPLFVAEKDMLHFNGLFQVTYGVLDLVLDGFATFLIATTSISMTVVISGVVFALALLTYGRLQINALAKDVLESEEYFTGSYWKDLRVGWQTLKDEKNILELILPLCVVNFFYGIFDVGLPYFGQSYVHDSAIGYGGLLMASSLGGIAGAFLVQHFKLGKKSMELFIAICFVGAGIFRLLVPLTADLSVLLILLNSAVSSLWLTMMNTDFEALVQVSFSSAVLGRIETINDSILSVMIPLGTMAGGLVVDRLGAISTQYIYGVTLLLAAVYYLGVVRHKAKK</sequence>
<keyword evidence="2" id="KW-1003">Cell membrane</keyword>
<keyword evidence="3 6" id="KW-0812">Transmembrane</keyword>
<gene>
    <name evidence="7" type="ORF">JF76_19080</name>
</gene>
<feature type="transmembrane region" description="Helical" evidence="6">
    <location>
        <begin position="385"/>
        <end position="402"/>
    </location>
</feature>
<feature type="transmembrane region" description="Helical" evidence="6">
    <location>
        <begin position="12"/>
        <end position="34"/>
    </location>
</feature>
<dbReference type="SUPFAM" id="SSF103473">
    <property type="entry name" value="MFS general substrate transporter"/>
    <property type="match status" value="1"/>
</dbReference>
<feature type="transmembrane region" description="Helical" evidence="6">
    <location>
        <begin position="291"/>
        <end position="307"/>
    </location>
</feature>
<dbReference type="InterPro" id="IPR036259">
    <property type="entry name" value="MFS_trans_sf"/>
</dbReference>
<comment type="caution">
    <text evidence="7">The sequence shown here is derived from an EMBL/GenBank/DDBJ whole genome shotgun (WGS) entry which is preliminary data.</text>
</comment>
<dbReference type="AlphaFoldDB" id="A0A0F4L731"/>
<evidence type="ECO:0000256" key="6">
    <source>
        <dbReference type="SAM" id="Phobius"/>
    </source>
</evidence>
<feature type="transmembrane region" description="Helical" evidence="6">
    <location>
        <begin position="359"/>
        <end position="379"/>
    </location>
</feature>
<keyword evidence="4 6" id="KW-1133">Transmembrane helix</keyword>
<feature type="transmembrane region" description="Helical" evidence="6">
    <location>
        <begin position="40"/>
        <end position="61"/>
    </location>
</feature>
<accession>A0A0F4L731</accession>
<evidence type="ECO:0000256" key="5">
    <source>
        <dbReference type="ARBA" id="ARBA00023136"/>
    </source>
</evidence>
<keyword evidence="5 6" id="KW-0472">Membrane</keyword>
<comment type="subcellular location">
    <subcellularLocation>
        <location evidence="1">Cell membrane</location>
        <topology evidence="1">Multi-pass membrane protein</topology>
    </subcellularLocation>
</comment>
<organism evidence="7 8">
    <name type="scientific">Lactobacillus kullabergensis</name>
    <dbReference type="NCBI Taxonomy" id="1218493"/>
    <lineage>
        <taxon>Bacteria</taxon>
        <taxon>Bacillati</taxon>
        <taxon>Bacillota</taxon>
        <taxon>Bacilli</taxon>
        <taxon>Lactobacillales</taxon>
        <taxon>Lactobacillaceae</taxon>
        <taxon>Lactobacillus</taxon>
    </lineage>
</organism>
<feature type="transmembrane region" description="Helical" evidence="6">
    <location>
        <begin position="101"/>
        <end position="120"/>
    </location>
</feature>
<evidence type="ECO:0000256" key="1">
    <source>
        <dbReference type="ARBA" id="ARBA00004651"/>
    </source>
</evidence>
<dbReference type="PATRIC" id="fig|1218493.3.peg.2000"/>
<dbReference type="GO" id="GO:0022857">
    <property type="term" value="F:transmembrane transporter activity"/>
    <property type="evidence" value="ECO:0007669"/>
    <property type="project" value="InterPro"/>
</dbReference>
<dbReference type="PANTHER" id="PTHR23513">
    <property type="entry name" value="INTEGRAL MEMBRANE EFFLUX PROTEIN-RELATED"/>
    <property type="match status" value="1"/>
</dbReference>
<dbReference type="Proteomes" id="UP000033533">
    <property type="component" value="Unassembled WGS sequence"/>
</dbReference>
<dbReference type="EMBL" id="JXBY01000030">
    <property type="protein sequence ID" value="KJY54049.1"/>
    <property type="molecule type" value="Genomic_DNA"/>
</dbReference>
<dbReference type="OrthoDB" id="2287060at2"/>
<evidence type="ECO:0000313" key="7">
    <source>
        <dbReference type="EMBL" id="KJY54049.1"/>
    </source>
</evidence>
<dbReference type="RefSeq" id="WP_045928850.1">
    <property type="nucleotide sequence ID" value="NZ_JBHSZS010000027.1"/>
</dbReference>
<dbReference type="STRING" id="1218493.JF76_19080"/>
<evidence type="ECO:0000256" key="3">
    <source>
        <dbReference type="ARBA" id="ARBA00022692"/>
    </source>
</evidence>
<reference evidence="7 8" key="1">
    <citation type="submission" date="2014-12" db="EMBL/GenBank/DDBJ databases">
        <title>Comparative genomics of the lactic acid bacteria isolated from the honey bee gut.</title>
        <authorList>
            <person name="Ellegaard K.M."/>
            <person name="Tamarit D."/>
            <person name="Javelind E."/>
            <person name="Olofsson T."/>
            <person name="Andersson S.G."/>
            <person name="Vasquez A."/>
        </authorList>
    </citation>
    <scope>NUCLEOTIDE SEQUENCE [LARGE SCALE GENOMIC DNA]</scope>
    <source>
        <strain evidence="7 8">Biut2</strain>
    </source>
</reference>
<dbReference type="GO" id="GO:0005886">
    <property type="term" value="C:plasma membrane"/>
    <property type="evidence" value="ECO:0007669"/>
    <property type="project" value="UniProtKB-SubCell"/>
</dbReference>
<evidence type="ECO:0000313" key="8">
    <source>
        <dbReference type="Proteomes" id="UP000033533"/>
    </source>
</evidence>
<evidence type="ECO:0000256" key="4">
    <source>
        <dbReference type="ARBA" id="ARBA00022989"/>
    </source>
</evidence>
<feature type="transmembrane region" description="Helical" evidence="6">
    <location>
        <begin position="73"/>
        <end position="95"/>
    </location>
</feature>
<dbReference type="Gene3D" id="1.20.1250.20">
    <property type="entry name" value="MFS general substrate transporter like domains"/>
    <property type="match status" value="1"/>
</dbReference>
<feature type="transmembrane region" description="Helical" evidence="6">
    <location>
        <begin position="167"/>
        <end position="185"/>
    </location>
</feature>
<name>A0A0F4L731_9LACO</name>
<feature type="transmembrane region" description="Helical" evidence="6">
    <location>
        <begin position="258"/>
        <end position="279"/>
    </location>
</feature>
<dbReference type="Pfam" id="PF07690">
    <property type="entry name" value="MFS_1"/>
    <property type="match status" value="1"/>
</dbReference>
<proteinExistence type="predicted"/>
<dbReference type="PANTHER" id="PTHR23513:SF6">
    <property type="entry name" value="MAJOR FACILITATOR SUPERFAMILY ASSOCIATED DOMAIN-CONTAINING PROTEIN"/>
    <property type="match status" value="1"/>
</dbReference>
<dbReference type="CDD" id="cd06173">
    <property type="entry name" value="MFS_MefA_like"/>
    <property type="match status" value="1"/>
</dbReference>
<feature type="transmembrane region" description="Helical" evidence="6">
    <location>
        <begin position="141"/>
        <end position="161"/>
    </location>
</feature>
<dbReference type="HOGENOM" id="CLU_034180_8_0_9"/>
<dbReference type="InterPro" id="IPR011701">
    <property type="entry name" value="MFS"/>
</dbReference>
<feature type="transmembrane region" description="Helical" evidence="6">
    <location>
        <begin position="225"/>
        <end position="246"/>
    </location>
</feature>
<feature type="transmembrane region" description="Helical" evidence="6">
    <location>
        <begin position="313"/>
        <end position="331"/>
    </location>
</feature>